<protein>
    <submittedName>
        <fullName evidence="1">Uncharacterized protein</fullName>
    </submittedName>
</protein>
<comment type="caution">
    <text evidence="1">The sequence shown here is derived from an EMBL/GenBank/DDBJ whole genome shotgun (WGS) entry which is preliminary data.</text>
</comment>
<reference evidence="1" key="1">
    <citation type="submission" date="2024-09" db="EMBL/GenBank/DDBJ databases">
        <title>Black Yeasts Isolated from many extreme environments.</title>
        <authorList>
            <person name="Coleine C."/>
            <person name="Stajich J.E."/>
            <person name="Selbmann L."/>
        </authorList>
    </citation>
    <scope>NUCLEOTIDE SEQUENCE</scope>
    <source>
        <strain evidence="1">CCFEE 5737</strain>
    </source>
</reference>
<gene>
    <name evidence="1" type="ORF">LTS18_003832</name>
</gene>
<proteinExistence type="predicted"/>
<organism evidence="1 2">
    <name type="scientific">Coniosporium uncinatum</name>
    <dbReference type="NCBI Taxonomy" id="93489"/>
    <lineage>
        <taxon>Eukaryota</taxon>
        <taxon>Fungi</taxon>
        <taxon>Dikarya</taxon>
        <taxon>Ascomycota</taxon>
        <taxon>Pezizomycotina</taxon>
        <taxon>Dothideomycetes</taxon>
        <taxon>Dothideomycetes incertae sedis</taxon>
        <taxon>Coniosporium</taxon>
    </lineage>
</organism>
<sequence>MPGFMIKKPADEPGKSWPAIVIGLFVAFGGVLFGYDTGTISGILAMPYWLQQFSTEANGEITPAQDSLIVSILSAGTFFGALLAAPTADFLGRRVGLMASAGLVFNLGVILQTAATQQPMFIAGRFFAGLGVGLISAMIPMYQSETAPKWIRGVIVGSYQLAITIGLFLAAIVNNSTKDRNDSGSYRIPIAVQFAWSTILVIGLFILPETPRYLIKMDRYEKAAKALSRLRQLPVEDPAIAEELGEIQANHQYELSLGKGSYIDCFKGTVGKRLLTGCGLQALQQLTGVNFIF</sequence>
<accession>A0ACC3D695</accession>
<name>A0ACC3D695_9PEZI</name>
<dbReference type="EMBL" id="JAWDJW010007235">
    <property type="protein sequence ID" value="KAK3062553.1"/>
    <property type="molecule type" value="Genomic_DNA"/>
</dbReference>
<evidence type="ECO:0000313" key="2">
    <source>
        <dbReference type="Proteomes" id="UP001186974"/>
    </source>
</evidence>
<dbReference type="Proteomes" id="UP001186974">
    <property type="component" value="Unassembled WGS sequence"/>
</dbReference>
<evidence type="ECO:0000313" key="1">
    <source>
        <dbReference type="EMBL" id="KAK3062553.1"/>
    </source>
</evidence>
<keyword evidence="2" id="KW-1185">Reference proteome</keyword>